<evidence type="ECO:0000313" key="2">
    <source>
        <dbReference type="EMBL" id="GKX62710.1"/>
    </source>
</evidence>
<evidence type="ECO:0000313" key="3">
    <source>
        <dbReference type="Proteomes" id="UP001059610"/>
    </source>
</evidence>
<dbReference type="Pfam" id="PF02635">
    <property type="entry name" value="DsrE"/>
    <property type="match status" value="1"/>
</dbReference>
<feature type="chain" id="PRO_5046889412" description="Sulfur reduction protein DsrE" evidence="1">
    <location>
        <begin position="23"/>
        <end position="185"/>
    </location>
</feature>
<dbReference type="Gene3D" id="3.40.1260.10">
    <property type="entry name" value="DsrEFH-like"/>
    <property type="match status" value="1"/>
</dbReference>
<dbReference type="InterPro" id="IPR003787">
    <property type="entry name" value="Sulphur_relay_DsrE/F-like"/>
</dbReference>
<name>A0ABQ5LGP0_9GAMM</name>
<keyword evidence="3" id="KW-1185">Reference proteome</keyword>
<organism evidence="2 3">
    <name type="scientific">Pragia fontium</name>
    <dbReference type="NCBI Taxonomy" id="82985"/>
    <lineage>
        <taxon>Bacteria</taxon>
        <taxon>Pseudomonadati</taxon>
        <taxon>Pseudomonadota</taxon>
        <taxon>Gammaproteobacteria</taxon>
        <taxon>Enterobacterales</taxon>
        <taxon>Budviciaceae</taxon>
        <taxon>Pragia</taxon>
    </lineage>
</organism>
<dbReference type="PANTHER" id="PTHR37691:SF1">
    <property type="entry name" value="BLR3518 PROTEIN"/>
    <property type="match status" value="1"/>
</dbReference>
<dbReference type="EMBL" id="BRLJ01000002">
    <property type="protein sequence ID" value="GKX62710.1"/>
    <property type="molecule type" value="Genomic_DNA"/>
</dbReference>
<dbReference type="SUPFAM" id="SSF75169">
    <property type="entry name" value="DsrEFH-like"/>
    <property type="match status" value="1"/>
</dbReference>
<dbReference type="InterPro" id="IPR027396">
    <property type="entry name" value="DsrEFH-like"/>
</dbReference>
<accession>A0ABQ5LGP0</accession>
<proteinExistence type="predicted"/>
<dbReference type="Proteomes" id="UP001059610">
    <property type="component" value="Unassembled WGS sequence"/>
</dbReference>
<evidence type="ECO:0000256" key="1">
    <source>
        <dbReference type="SAM" id="SignalP"/>
    </source>
</evidence>
<keyword evidence="1" id="KW-0732">Signal</keyword>
<protein>
    <recommendedName>
        <fullName evidence="4">Sulfur reduction protein DsrE</fullName>
    </recommendedName>
</protein>
<evidence type="ECO:0008006" key="4">
    <source>
        <dbReference type="Google" id="ProtNLM"/>
    </source>
</evidence>
<gene>
    <name evidence="2" type="ORF">SOASR032_12790</name>
</gene>
<reference evidence="2" key="1">
    <citation type="submission" date="2022-06" db="EMBL/GenBank/DDBJ databases">
        <title>Draft genome sequences of Pragia fontium str. JCM24417.</title>
        <authorList>
            <person name="Wakabayashi Y."/>
            <person name="Kojima K."/>
        </authorList>
    </citation>
    <scope>NUCLEOTIDE SEQUENCE</scope>
    <source>
        <strain evidence="2">JCM 24417</strain>
    </source>
</reference>
<sequence length="185" mass="20503">MQKVALIPLTCLLFGASLTCQAKQQDSNFWQTPTVHDYGRIHYLPNSAFKPDAHQQYKIVFALNQGAEKPDQVNQALDHVARTVNLYVASGVPLKNLHFVAVAYGKATPLVLRDEEYRKKFGVANPNLPLIDALKKAGVTVSVCGQAVAEHQFDYGWIDERVTLALSALTTITTLEQQGYSLMML</sequence>
<dbReference type="RefSeq" id="WP_047781209.1">
    <property type="nucleotide sequence ID" value="NZ_BRLJ01000002.1"/>
</dbReference>
<feature type="signal peptide" evidence="1">
    <location>
        <begin position="1"/>
        <end position="22"/>
    </location>
</feature>
<dbReference type="PANTHER" id="PTHR37691">
    <property type="entry name" value="BLR3518 PROTEIN"/>
    <property type="match status" value="1"/>
</dbReference>
<comment type="caution">
    <text evidence="2">The sequence shown here is derived from an EMBL/GenBank/DDBJ whole genome shotgun (WGS) entry which is preliminary data.</text>
</comment>